<name>A0A6G0YAE6_APHCR</name>
<sequence>MSIRSFDELLYNLEQNLKCSYCIREPITPAERFCVTLR</sequence>
<comment type="caution">
    <text evidence="1">The sequence shown here is derived from an EMBL/GenBank/DDBJ whole genome shotgun (WGS) entry which is preliminary data.</text>
</comment>
<evidence type="ECO:0000313" key="1">
    <source>
        <dbReference type="EMBL" id="KAF0751951.1"/>
    </source>
</evidence>
<dbReference type="AlphaFoldDB" id="A0A6G0YAE6"/>
<organism evidence="1 2">
    <name type="scientific">Aphis craccivora</name>
    <name type="common">Cowpea aphid</name>
    <dbReference type="NCBI Taxonomy" id="307492"/>
    <lineage>
        <taxon>Eukaryota</taxon>
        <taxon>Metazoa</taxon>
        <taxon>Ecdysozoa</taxon>
        <taxon>Arthropoda</taxon>
        <taxon>Hexapoda</taxon>
        <taxon>Insecta</taxon>
        <taxon>Pterygota</taxon>
        <taxon>Neoptera</taxon>
        <taxon>Paraneoptera</taxon>
        <taxon>Hemiptera</taxon>
        <taxon>Sternorrhyncha</taxon>
        <taxon>Aphidomorpha</taxon>
        <taxon>Aphidoidea</taxon>
        <taxon>Aphididae</taxon>
        <taxon>Aphidini</taxon>
        <taxon>Aphis</taxon>
        <taxon>Aphis</taxon>
    </lineage>
</organism>
<dbReference type="EMBL" id="VUJU01005202">
    <property type="protein sequence ID" value="KAF0751951.1"/>
    <property type="molecule type" value="Genomic_DNA"/>
</dbReference>
<accession>A0A6G0YAE6</accession>
<proteinExistence type="predicted"/>
<protein>
    <submittedName>
        <fullName evidence="1">Protein ALP1-like</fullName>
    </submittedName>
</protein>
<keyword evidence="2" id="KW-1185">Reference proteome</keyword>
<reference evidence="1 2" key="1">
    <citation type="submission" date="2019-08" db="EMBL/GenBank/DDBJ databases">
        <title>Whole genome of Aphis craccivora.</title>
        <authorList>
            <person name="Voronova N.V."/>
            <person name="Shulinski R.S."/>
            <person name="Bandarenka Y.V."/>
            <person name="Zhorov D.G."/>
            <person name="Warner D."/>
        </authorList>
    </citation>
    <scope>NUCLEOTIDE SEQUENCE [LARGE SCALE GENOMIC DNA]</scope>
    <source>
        <strain evidence="1">180601</strain>
        <tissue evidence="1">Whole Body</tissue>
    </source>
</reference>
<gene>
    <name evidence="1" type="ORF">FWK35_00027886</name>
</gene>
<evidence type="ECO:0000313" key="2">
    <source>
        <dbReference type="Proteomes" id="UP000478052"/>
    </source>
</evidence>
<dbReference type="Proteomes" id="UP000478052">
    <property type="component" value="Unassembled WGS sequence"/>
</dbReference>